<dbReference type="AlphaFoldDB" id="A0A6A6QL90"/>
<protein>
    <recommendedName>
        <fullName evidence="1">N-acetyltransferase domain-containing protein</fullName>
    </recommendedName>
</protein>
<dbReference type="OrthoDB" id="4072826at2759"/>
<dbReference type="InterPro" id="IPR016181">
    <property type="entry name" value="Acyl_CoA_acyltransferase"/>
</dbReference>
<dbReference type="InterPro" id="IPR051531">
    <property type="entry name" value="N-acetyltransferase"/>
</dbReference>
<accession>A0A6A6QL90</accession>
<sequence length="229" mass="25484">MDPIVFTPRLKLTLVTKTERGSLELEWMHDLRSDEKASAWSISGCSKTIEDTEQIMKGLLPTAKGEQKAYRVAYAVHEILEPTSGADIEQAKKATKFIGLVTLKSFPVGGLVLPEEFVLPAAAATTILTVELAYSFLPAAWGRGYATESLQALFEAGKRGRAFWAPFEKVYVRVIVNEGNPASQRVMEKMEKSGMKKRGVYELDHKPFFLGGEWVEHSSLHIFGVHLLE</sequence>
<feature type="domain" description="N-acetyltransferase" evidence="1">
    <location>
        <begin position="26"/>
        <end position="190"/>
    </location>
</feature>
<dbReference type="PANTHER" id="PTHR43792">
    <property type="entry name" value="GNAT FAMILY, PUTATIVE (AFU_ORTHOLOGUE AFUA_3G00765)-RELATED-RELATED"/>
    <property type="match status" value="1"/>
</dbReference>
<dbReference type="Gene3D" id="3.40.630.30">
    <property type="match status" value="1"/>
</dbReference>
<evidence type="ECO:0000313" key="2">
    <source>
        <dbReference type="EMBL" id="KAF2493091.1"/>
    </source>
</evidence>
<organism evidence="2 3">
    <name type="scientific">Lophium mytilinum</name>
    <dbReference type="NCBI Taxonomy" id="390894"/>
    <lineage>
        <taxon>Eukaryota</taxon>
        <taxon>Fungi</taxon>
        <taxon>Dikarya</taxon>
        <taxon>Ascomycota</taxon>
        <taxon>Pezizomycotina</taxon>
        <taxon>Dothideomycetes</taxon>
        <taxon>Pleosporomycetidae</taxon>
        <taxon>Mytilinidiales</taxon>
        <taxon>Mytilinidiaceae</taxon>
        <taxon>Lophium</taxon>
    </lineage>
</organism>
<gene>
    <name evidence="2" type="ORF">BU16DRAFT_529313</name>
</gene>
<evidence type="ECO:0000313" key="3">
    <source>
        <dbReference type="Proteomes" id="UP000799750"/>
    </source>
</evidence>
<reference evidence="2" key="1">
    <citation type="journal article" date="2020" name="Stud. Mycol.">
        <title>101 Dothideomycetes genomes: a test case for predicting lifestyles and emergence of pathogens.</title>
        <authorList>
            <person name="Haridas S."/>
            <person name="Albert R."/>
            <person name="Binder M."/>
            <person name="Bloem J."/>
            <person name="Labutti K."/>
            <person name="Salamov A."/>
            <person name="Andreopoulos B."/>
            <person name="Baker S."/>
            <person name="Barry K."/>
            <person name="Bills G."/>
            <person name="Bluhm B."/>
            <person name="Cannon C."/>
            <person name="Castanera R."/>
            <person name="Culley D."/>
            <person name="Daum C."/>
            <person name="Ezra D."/>
            <person name="Gonzalez J."/>
            <person name="Henrissat B."/>
            <person name="Kuo A."/>
            <person name="Liang C."/>
            <person name="Lipzen A."/>
            <person name="Lutzoni F."/>
            <person name="Magnuson J."/>
            <person name="Mondo S."/>
            <person name="Nolan M."/>
            <person name="Ohm R."/>
            <person name="Pangilinan J."/>
            <person name="Park H.-J."/>
            <person name="Ramirez L."/>
            <person name="Alfaro M."/>
            <person name="Sun H."/>
            <person name="Tritt A."/>
            <person name="Yoshinaga Y."/>
            <person name="Zwiers L.-H."/>
            <person name="Turgeon B."/>
            <person name="Goodwin S."/>
            <person name="Spatafora J."/>
            <person name="Crous P."/>
            <person name="Grigoriev I."/>
        </authorList>
    </citation>
    <scope>NUCLEOTIDE SEQUENCE</scope>
    <source>
        <strain evidence="2">CBS 269.34</strain>
    </source>
</reference>
<dbReference type="Pfam" id="PF13302">
    <property type="entry name" value="Acetyltransf_3"/>
    <property type="match status" value="1"/>
</dbReference>
<dbReference type="EMBL" id="MU004193">
    <property type="protein sequence ID" value="KAF2493091.1"/>
    <property type="molecule type" value="Genomic_DNA"/>
</dbReference>
<dbReference type="PANTHER" id="PTHR43792:SF1">
    <property type="entry name" value="N-ACETYLTRANSFERASE DOMAIN-CONTAINING PROTEIN"/>
    <property type="match status" value="1"/>
</dbReference>
<evidence type="ECO:0000259" key="1">
    <source>
        <dbReference type="Pfam" id="PF13302"/>
    </source>
</evidence>
<dbReference type="InterPro" id="IPR000182">
    <property type="entry name" value="GNAT_dom"/>
</dbReference>
<dbReference type="GO" id="GO:0016747">
    <property type="term" value="F:acyltransferase activity, transferring groups other than amino-acyl groups"/>
    <property type="evidence" value="ECO:0007669"/>
    <property type="project" value="InterPro"/>
</dbReference>
<keyword evidence="3" id="KW-1185">Reference proteome</keyword>
<proteinExistence type="predicted"/>
<dbReference type="Proteomes" id="UP000799750">
    <property type="component" value="Unassembled WGS sequence"/>
</dbReference>
<dbReference type="SUPFAM" id="SSF55729">
    <property type="entry name" value="Acyl-CoA N-acyltransferases (Nat)"/>
    <property type="match status" value="1"/>
</dbReference>
<name>A0A6A6QL90_9PEZI</name>